<dbReference type="KEGG" id="yag:AABB28_13095"/>
<dbReference type="Gene3D" id="3.40.1260.10">
    <property type="entry name" value="DsrEFH-like"/>
    <property type="match status" value="1"/>
</dbReference>
<dbReference type="RefSeq" id="WP_342069197.1">
    <property type="nucleotide sequence ID" value="NZ_CP151762.1"/>
</dbReference>
<evidence type="ECO:0000313" key="3">
    <source>
        <dbReference type="Proteomes" id="UP001451782"/>
    </source>
</evidence>
<dbReference type="EMBL" id="CP151762">
    <property type="protein sequence ID" value="WZU62801.1"/>
    <property type="molecule type" value="Genomic_DNA"/>
</dbReference>
<keyword evidence="3" id="KW-1185">Reference proteome</keyword>
<dbReference type="PANTHER" id="PTHR37691">
    <property type="entry name" value="BLR3518 PROTEIN"/>
    <property type="match status" value="1"/>
</dbReference>
<gene>
    <name evidence="2" type="ORF">AABB28_13095</name>
</gene>
<accession>A0AAN0M734</accession>
<organism evidence="2 3">
    <name type="scientific">Yoonia algicola</name>
    <dbReference type="NCBI Taxonomy" id="3137368"/>
    <lineage>
        <taxon>Bacteria</taxon>
        <taxon>Pseudomonadati</taxon>
        <taxon>Pseudomonadota</taxon>
        <taxon>Alphaproteobacteria</taxon>
        <taxon>Rhodobacterales</taxon>
        <taxon>Paracoccaceae</taxon>
        <taxon>Yoonia</taxon>
    </lineage>
</organism>
<dbReference type="AlphaFoldDB" id="A0AAN0M734"/>
<sequence length="145" mass="15553">MKKLFSATALALIVATGALAEGVTHYLTIHVDENDPQVMNMALNNAQNVTDHYTALGDEVVIEVVAYGPGLHMFREDTSPVRGRISTMELAMDNLSFAACGNTIANMSRQAGGAEIALLEGVTVTPSGVVRLMELQKQGYAYIRP</sequence>
<keyword evidence="1" id="KW-0732">Signal</keyword>
<dbReference type="Proteomes" id="UP001451782">
    <property type="component" value="Chromosome"/>
</dbReference>
<dbReference type="SUPFAM" id="SSF75169">
    <property type="entry name" value="DsrEFH-like"/>
    <property type="match status" value="1"/>
</dbReference>
<protein>
    <recommendedName>
        <fullName evidence="4">DsrE/DsrF-like family protein</fullName>
    </recommendedName>
</protein>
<dbReference type="PANTHER" id="PTHR37691:SF1">
    <property type="entry name" value="BLR3518 PROTEIN"/>
    <property type="match status" value="1"/>
</dbReference>
<feature type="chain" id="PRO_5042987067" description="DsrE/DsrF-like family protein" evidence="1">
    <location>
        <begin position="21"/>
        <end position="145"/>
    </location>
</feature>
<proteinExistence type="predicted"/>
<evidence type="ECO:0008006" key="4">
    <source>
        <dbReference type="Google" id="ProtNLM"/>
    </source>
</evidence>
<evidence type="ECO:0000256" key="1">
    <source>
        <dbReference type="SAM" id="SignalP"/>
    </source>
</evidence>
<reference evidence="2 3" key="1">
    <citation type="submission" date="2024-04" db="EMBL/GenBank/DDBJ databases">
        <title>Phylogenomic analyses of a clade within the roseobacter group suggest taxonomic reassignments of species of the genera Aestuariivita, Citreicella, Loktanella, Nautella, Pelagibaca, Ruegeria, Thalassobius, Thiobacimonas and Tropicibacter, and the proposal o.</title>
        <authorList>
            <person name="Jeon C.O."/>
        </authorList>
    </citation>
    <scope>NUCLEOTIDE SEQUENCE [LARGE SCALE GENOMIC DNA]</scope>
    <source>
        <strain evidence="2 3">G8-12</strain>
    </source>
</reference>
<evidence type="ECO:0000313" key="2">
    <source>
        <dbReference type="EMBL" id="WZU62801.1"/>
    </source>
</evidence>
<name>A0AAN0M734_9RHOB</name>
<dbReference type="InterPro" id="IPR027396">
    <property type="entry name" value="DsrEFH-like"/>
</dbReference>
<feature type="signal peptide" evidence="1">
    <location>
        <begin position="1"/>
        <end position="20"/>
    </location>
</feature>